<accession>A0AAD7BI06</accession>
<feature type="region of interest" description="Disordered" evidence="1">
    <location>
        <begin position="85"/>
        <end position="105"/>
    </location>
</feature>
<evidence type="ECO:0000313" key="3">
    <source>
        <dbReference type="Proteomes" id="UP001221757"/>
    </source>
</evidence>
<sequence length="224" mass="25116">MYHGEFMSGRKYGLPHIHNPHSWAPVQQFMEWLMVVCGWEVGNILSIACPSDLSECNEKKLWELKKKVAGTQWEKKLRELEKKVAGTPSSRNFSRTTQNDSKTCGNCKKKLKKLREQKKVAALINVHLDPHSTSNVTSPSTDKTTKEFPSVFYTGLPDSTQGAFLDGLPNETMEAEGAGPLSRPSSTLEGLRLVEPRRLMINSAIAATMMTPLMLNPTITPTWW</sequence>
<evidence type="ECO:0000313" key="2">
    <source>
        <dbReference type="EMBL" id="KAJ7621827.1"/>
    </source>
</evidence>
<keyword evidence="3" id="KW-1185">Reference proteome</keyword>
<dbReference type="AlphaFoldDB" id="A0AAD7BI06"/>
<evidence type="ECO:0000256" key="1">
    <source>
        <dbReference type="SAM" id="MobiDB-lite"/>
    </source>
</evidence>
<organism evidence="2 3">
    <name type="scientific">Mycena rosella</name>
    <name type="common">Pink bonnet</name>
    <name type="synonym">Agaricus rosellus</name>
    <dbReference type="NCBI Taxonomy" id="1033263"/>
    <lineage>
        <taxon>Eukaryota</taxon>
        <taxon>Fungi</taxon>
        <taxon>Dikarya</taxon>
        <taxon>Basidiomycota</taxon>
        <taxon>Agaricomycotina</taxon>
        <taxon>Agaricomycetes</taxon>
        <taxon>Agaricomycetidae</taxon>
        <taxon>Agaricales</taxon>
        <taxon>Marasmiineae</taxon>
        <taxon>Mycenaceae</taxon>
        <taxon>Mycena</taxon>
    </lineage>
</organism>
<protein>
    <submittedName>
        <fullName evidence="2">Uncharacterized protein</fullName>
    </submittedName>
</protein>
<comment type="caution">
    <text evidence="2">The sequence shown here is derived from an EMBL/GenBank/DDBJ whole genome shotgun (WGS) entry which is preliminary data.</text>
</comment>
<gene>
    <name evidence="2" type="ORF">B0H17DRAFT_1151711</name>
</gene>
<proteinExistence type="predicted"/>
<reference evidence="2" key="1">
    <citation type="submission" date="2023-03" db="EMBL/GenBank/DDBJ databases">
        <title>Massive genome expansion in bonnet fungi (Mycena s.s.) driven by repeated elements and novel gene families across ecological guilds.</title>
        <authorList>
            <consortium name="Lawrence Berkeley National Laboratory"/>
            <person name="Harder C.B."/>
            <person name="Miyauchi S."/>
            <person name="Viragh M."/>
            <person name="Kuo A."/>
            <person name="Thoen E."/>
            <person name="Andreopoulos B."/>
            <person name="Lu D."/>
            <person name="Skrede I."/>
            <person name="Drula E."/>
            <person name="Henrissat B."/>
            <person name="Morin E."/>
            <person name="Kohler A."/>
            <person name="Barry K."/>
            <person name="LaButti K."/>
            <person name="Morin E."/>
            <person name="Salamov A."/>
            <person name="Lipzen A."/>
            <person name="Mereny Z."/>
            <person name="Hegedus B."/>
            <person name="Baldrian P."/>
            <person name="Stursova M."/>
            <person name="Weitz H."/>
            <person name="Taylor A."/>
            <person name="Grigoriev I.V."/>
            <person name="Nagy L.G."/>
            <person name="Martin F."/>
            <person name="Kauserud H."/>
        </authorList>
    </citation>
    <scope>NUCLEOTIDE SEQUENCE</scope>
    <source>
        <strain evidence="2">CBHHK067</strain>
    </source>
</reference>
<dbReference type="EMBL" id="JARKIE010000661">
    <property type="protein sequence ID" value="KAJ7621827.1"/>
    <property type="molecule type" value="Genomic_DNA"/>
</dbReference>
<feature type="compositionally biased region" description="Polar residues" evidence="1">
    <location>
        <begin position="87"/>
        <end position="104"/>
    </location>
</feature>
<dbReference type="Proteomes" id="UP001221757">
    <property type="component" value="Unassembled WGS sequence"/>
</dbReference>
<name>A0AAD7BI06_MYCRO</name>